<dbReference type="OrthoDB" id="3874088at2"/>
<dbReference type="InterPro" id="IPR009492">
    <property type="entry name" value="TniQ"/>
</dbReference>
<evidence type="ECO:0000313" key="3">
    <source>
        <dbReference type="Proteomes" id="UP000324965"/>
    </source>
</evidence>
<name>A0A5B0AKT0_9ACTN</name>
<keyword evidence="3" id="KW-1185">Reference proteome</keyword>
<dbReference type="EMBL" id="VDFC01000047">
    <property type="protein sequence ID" value="KAA0930573.1"/>
    <property type="molecule type" value="Genomic_DNA"/>
</dbReference>
<evidence type="ECO:0000313" key="2">
    <source>
        <dbReference type="EMBL" id="KAA0930573.1"/>
    </source>
</evidence>
<reference evidence="2 3" key="1">
    <citation type="submission" date="2019-05" db="EMBL/GenBank/DDBJ databases">
        <authorList>
            <person name="Hariharan J."/>
            <person name="Choudoir M.J."/>
            <person name="Diebold P."/>
            <person name="Panke-Buisse K."/>
            <person name="Buckley D.H."/>
        </authorList>
    </citation>
    <scope>NUCLEOTIDE SEQUENCE [LARGE SCALE GENOMIC DNA]</scope>
    <source>
        <strain evidence="2 3">SUN51</strain>
    </source>
</reference>
<dbReference type="AlphaFoldDB" id="A0A5B0AKT0"/>
<gene>
    <name evidence="2" type="ORF">FGF04_28940</name>
</gene>
<sequence>MEGMSMPPRRLALVTAPRSGETFGSWLDRIARVNQCPPAEVAQLMGLNLRGVSAEVRPPVFGVRPDEAVRQTVHAATGVSGSLVDGMHLSVFDGGPLNVASVVSAAKAHRPSTGREWVEAYGSRACPCCLLVSGGVWQLWWKLSCAAVCPEHQVVLVDRCPSCGWVLRWGGNRPRVVPAKWIRPPTCCANSVNGKPCSQWLPVARASRARKSMVDTQQLWLDIAYGRARPTLGGVDVPAEEWFAAFRACVILLRLGLPRVLGRLPGVSDWCSRVLLDELSERGVDRSRFSWGPASARAAAAFLLLVVPLLAAADMRELSRQLAPLVRTAADEGSLAARPLARLAVPKLFAEAVEAQVPVGSTARSPWKKGSIR</sequence>
<comment type="caution">
    <text evidence="2">The sequence shown here is derived from an EMBL/GenBank/DDBJ whole genome shotgun (WGS) entry which is preliminary data.</text>
</comment>
<evidence type="ECO:0000259" key="1">
    <source>
        <dbReference type="Pfam" id="PF06527"/>
    </source>
</evidence>
<proteinExistence type="predicted"/>
<organism evidence="2 3">
    <name type="scientific">Streptomyces apricus</name>
    <dbReference type="NCBI Taxonomy" id="1828112"/>
    <lineage>
        <taxon>Bacteria</taxon>
        <taxon>Bacillati</taxon>
        <taxon>Actinomycetota</taxon>
        <taxon>Actinomycetes</taxon>
        <taxon>Kitasatosporales</taxon>
        <taxon>Streptomycetaceae</taxon>
        <taxon>Streptomyces</taxon>
    </lineage>
</organism>
<accession>A0A5B0AKT0</accession>
<dbReference type="Proteomes" id="UP000324965">
    <property type="component" value="Unassembled WGS sequence"/>
</dbReference>
<dbReference type="Pfam" id="PF06527">
    <property type="entry name" value="TniQ"/>
    <property type="match status" value="1"/>
</dbReference>
<protein>
    <submittedName>
        <fullName evidence="2">TniQ family protein</fullName>
    </submittedName>
</protein>
<feature type="domain" description="TniQ" evidence="1">
    <location>
        <begin position="15"/>
        <end position="156"/>
    </location>
</feature>